<accession>A0A167EWJ2</accession>
<gene>
    <name evidence="10" type="primary">APE1</name>
    <name evidence="10" type="ORF">AWJ20_2140</name>
</gene>
<name>A0A167EWJ2_9ASCO</name>
<dbReference type="NCBIfam" id="NF002759">
    <property type="entry name" value="PRK02813.1"/>
    <property type="match status" value="1"/>
</dbReference>
<keyword evidence="4 9" id="KW-0645">Protease</keyword>
<organism evidence="10 11">
    <name type="scientific">Sugiyamaella lignohabitans</name>
    <dbReference type="NCBI Taxonomy" id="796027"/>
    <lineage>
        <taxon>Eukaryota</taxon>
        <taxon>Fungi</taxon>
        <taxon>Dikarya</taxon>
        <taxon>Ascomycota</taxon>
        <taxon>Saccharomycotina</taxon>
        <taxon>Dipodascomycetes</taxon>
        <taxon>Dipodascales</taxon>
        <taxon>Trichomonascaceae</taxon>
        <taxon>Sugiyamaella</taxon>
    </lineage>
</organism>
<dbReference type="EMBL" id="CP014503">
    <property type="protein sequence ID" value="ANB14543.1"/>
    <property type="molecule type" value="Genomic_DNA"/>
</dbReference>
<dbReference type="OrthoDB" id="9880441at2759"/>
<keyword evidence="11" id="KW-1185">Reference proteome</keyword>
<dbReference type="Pfam" id="PF02127">
    <property type="entry name" value="Peptidase_M18"/>
    <property type="match status" value="1"/>
</dbReference>
<dbReference type="GO" id="GO:0070006">
    <property type="term" value="F:metalloaminopeptidase activity"/>
    <property type="evidence" value="ECO:0007669"/>
    <property type="project" value="TreeGrafter"/>
</dbReference>
<keyword evidence="7 9" id="KW-0862">Zinc</keyword>
<dbReference type="FunFam" id="2.30.250.10:FF:000001">
    <property type="entry name" value="Aspartyl aminopeptidase 1"/>
    <property type="match status" value="1"/>
</dbReference>
<dbReference type="Gene3D" id="3.40.630.10">
    <property type="entry name" value="Zn peptidases"/>
    <property type="match status" value="1"/>
</dbReference>
<comment type="similarity">
    <text evidence="2 9">Belongs to the peptidase M18 family.</text>
</comment>
<reference evidence="10 11" key="1">
    <citation type="submission" date="2016-02" db="EMBL/GenBank/DDBJ databases">
        <title>Complete genome sequence and transcriptome regulation of the pentose utilising yeast Sugiyamaella lignohabitans.</title>
        <authorList>
            <person name="Bellasio M."/>
            <person name="Peymann A."/>
            <person name="Valli M."/>
            <person name="Sipitzky M."/>
            <person name="Graf A."/>
            <person name="Sauer M."/>
            <person name="Marx H."/>
            <person name="Mattanovich D."/>
        </authorList>
    </citation>
    <scope>NUCLEOTIDE SEQUENCE [LARGE SCALE GENOMIC DNA]</scope>
    <source>
        <strain evidence="10 11">CBS 10342</strain>
    </source>
</reference>
<dbReference type="GO" id="GO:0000324">
    <property type="term" value="C:fungal-type vacuole"/>
    <property type="evidence" value="ECO:0007669"/>
    <property type="project" value="TreeGrafter"/>
</dbReference>
<evidence type="ECO:0000313" key="10">
    <source>
        <dbReference type="EMBL" id="ANB14543.1"/>
    </source>
</evidence>
<dbReference type="CDD" id="cd05658">
    <property type="entry name" value="M18_DAP"/>
    <property type="match status" value="1"/>
</dbReference>
<evidence type="ECO:0000256" key="2">
    <source>
        <dbReference type="ARBA" id="ARBA00008290"/>
    </source>
</evidence>
<evidence type="ECO:0000313" key="11">
    <source>
        <dbReference type="Proteomes" id="UP000189580"/>
    </source>
</evidence>
<dbReference type="GeneID" id="30034019"/>
<dbReference type="GO" id="GO:0006508">
    <property type="term" value="P:proteolysis"/>
    <property type="evidence" value="ECO:0007669"/>
    <property type="project" value="UniProtKB-KW"/>
</dbReference>
<dbReference type="PRINTS" id="PR00932">
    <property type="entry name" value="AMINO1PTASE"/>
</dbReference>
<evidence type="ECO:0000256" key="1">
    <source>
        <dbReference type="ARBA" id="ARBA00001947"/>
    </source>
</evidence>
<evidence type="ECO:0000256" key="5">
    <source>
        <dbReference type="ARBA" id="ARBA00022723"/>
    </source>
</evidence>
<dbReference type="KEGG" id="slb:AWJ20_2140"/>
<evidence type="ECO:0000256" key="6">
    <source>
        <dbReference type="ARBA" id="ARBA00022801"/>
    </source>
</evidence>
<keyword evidence="3 9" id="KW-0031">Aminopeptidase</keyword>
<sequence length="460" mass="50759">MGNNYSEAFIKAIYENPTVYHWCNYTSEFLTARGFQYLPERENWDGKIKRGGSYYTTRNGSSIVAFKIGSKWKLGDNGVGVIGCHIDALTAKIKPISKKAFKQGYRQLGVAPYSGGMSSVWWDRDLSIGGRVIVKSQDGSFSTKLAHVEHPIARIPTLAEHFGKPSEGPFNKETQMTPIIGHETTDEDNATDEEKKSPLYGRHDIKLLRAIAQNVGVSVSELYQLELELFDSQPGALGGLDREFMFCPRLDDKLCSFGAIQALVETSAPSDAINCVALFDNEEIGSLLRQGAKGGLFQHAIQRVFQQLGDFDDDYLRQTFANSFFISSDVTHAVNPNFSDSYLENHKPKLNTGLVVKLDPNGHTTSDGVSTAFIEEVARRTGNKLQYFHIRNDGVSGGTIGPMFSSATGIRSVDAGIPQLSMHSIRATTGSRDLELGVKMYSGFFNTWTSVDADFRKGDI</sequence>
<dbReference type="InterPro" id="IPR001948">
    <property type="entry name" value="Peptidase_M18"/>
</dbReference>
<keyword evidence="8 9" id="KW-0482">Metalloprotease</keyword>
<dbReference type="PANTHER" id="PTHR28570">
    <property type="entry name" value="ASPARTYL AMINOPEPTIDASE"/>
    <property type="match status" value="1"/>
</dbReference>
<dbReference type="AlphaFoldDB" id="A0A167EWJ2"/>
<dbReference type="SUPFAM" id="SSF53187">
    <property type="entry name" value="Zn-dependent exopeptidases"/>
    <property type="match status" value="1"/>
</dbReference>
<protein>
    <submittedName>
        <fullName evidence="10">Ape1p</fullName>
    </submittedName>
</protein>
<evidence type="ECO:0000256" key="7">
    <source>
        <dbReference type="ARBA" id="ARBA00022833"/>
    </source>
</evidence>
<evidence type="ECO:0000256" key="4">
    <source>
        <dbReference type="ARBA" id="ARBA00022670"/>
    </source>
</evidence>
<dbReference type="InterPro" id="IPR023358">
    <property type="entry name" value="Peptidase_M18_dom2"/>
</dbReference>
<dbReference type="PANTHER" id="PTHR28570:SF4">
    <property type="entry name" value="VACUOLAR AMINOPEPTIDASE 1"/>
    <property type="match status" value="1"/>
</dbReference>
<comment type="cofactor">
    <cofactor evidence="1">
        <name>Zn(2+)</name>
        <dbReference type="ChEBI" id="CHEBI:29105"/>
    </cofactor>
</comment>
<evidence type="ECO:0000256" key="8">
    <source>
        <dbReference type="ARBA" id="ARBA00023049"/>
    </source>
</evidence>
<dbReference type="SUPFAM" id="SSF101821">
    <property type="entry name" value="Aminopeptidase/glucanase lid domain"/>
    <property type="match status" value="1"/>
</dbReference>
<keyword evidence="5 9" id="KW-0479">Metal-binding</keyword>
<dbReference type="Gene3D" id="2.30.250.10">
    <property type="entry name" value="Aminopeptidase i, Domain 2"/>
    <property type="match status" value="1"/>
</dbReference>
<dbReference type="Proteomes" id="UP000189580">
    <property type="component" value="Chromosome b"/>
</dbReference>
<dbReference type="RefSeq" id="XP_018737020.1">
    <property type="nucleotide sequence ID" value="XM_018879069.1"/>
</dbReference>
<dbReference type="GO" id="GO:0008270">
    <property type="term" value="F:zinc ion binding"/>
    <property type="evidence" value="ECO:0007669"/>
    <property type="project" value="InterPro"/>
</dbReference>
<evidence type="ECO:0000256" key="9">
    <source>
        <dbReference type="RuleBase" id="RU004386"/>
    </source>
</evidence>
<evidence type="ECO:0000256" key="3">
    <source>
        <dbReference type="ARBA" id="ARBA00022438"/>
    </source>
</evidence>
<proteinExistence type="inferred from homology"/>
<keyword evidence="6 9" id="KW-0378">Hydrolase</keyword>